<feature type="region of interest" description="Disordered" evidence="1">
    <location>
        <begin position="1"/>
        <end position="72"/>
    </location>
</feature>
<dbReference type="AlphaFoldDB" id="A0A6G1HDW2"/>
<evidence type="ECO:0000313" key="3">
    <source>
        <dbReference type="Proteomes" id="UP000800041"/>
    </source>
</evidence>
<evidence type="ECO:0000313" key="2">
    <source>
        <dbReference type="EMBL" id="KAF1991411.1"/>
    </source>
</evidence>
<sequence>MIRGDGDAVKGVPGRNTLNSEQFGRGGGIASTVYTGGAREPGRSVTDDESSQGRRSLFRESSSIASPAISLC</sequence>
<dbReference type="EMBL" id="ML977139">
    <property type="protein sequence ID" value="KAF1991411.1"/>
    <property type="molecule type" value="Genomic_DNA"/>
</dbReference>
<keyword evidence="3" id="KW-1185">Reference proteome</keyword>
<proteinExistence type="predicted"/>
<protein>
    <submittedName>
        <fullName evidence="2">Uncharacterized protein</fullName>
    </submittedName>
</protein>
<organism evidence="2 3">
    <name type="scientific">Aulographum hederae CBS 113979</name>
    <dbReference type="NCBI Taxonomy" id="1176131"/>
    <lineage>
        <taxon>Eukaryota</taxon>
        <taxon>Fungi</taxon>
        <taxon>Dikarya</taxon>
        <taxon>Ascomycota</taxon>
        <taxon>Pezizomycotina</taxon>
        <taxon>Dothideomycetes</taxon>
        <taxon>Pleosporomycetidae</taxon>
        <taxon>Aulographales</taxon>
        <taxon>Aulographaceae</taxon>
    </lineage>
</organism>
<name>A0A6G1HDW2_9PEZI</name>
<dbReference type="Proteomes" id="UP000800041">
    <property type="component" value="Unassembled WGS sequence"/>
</dbReference>
<evidence type="ECO:0000256" key="1">
    <source>
        <dbReference type="SAM" id="MobiDB-lite"/>
    </source>
</evidence>
<feature type="non-terminal residue" evidence="2">
    <location>
        <position position="72"/>
    </location>
</feature>
<accession>A0A6G1HDW2</accession>
<reference evidence="2" key="1">
    <citation type="journal article" date="2020" name="Stud. Mycol.">
        <title>101 Dothideomycetes genomes: a test case for predicting lifestyles and emergence of pathogens.</title>
        <authorList>
            <person name="Haridas S."/>
            <person name="Albert R."/>
            <person name="Binder M."/>
            <person name="Bloem J."/>
            <person name="Labutti K."/>
            <person name="Salamov A."/>
            <person name="Andreopoulos B."/>
            <person name="Baker S."/>
            <person name="Barry K."/>
            <person name="Bills G."/>
            <person name="Bluhm B."/>
            <person name="Cannon C."/>
            <person name="Castanera R."/>
            <person name="Culley D."/>
            <person name="Daum C."/>
            <person name="Ezra D."/>
            <person name="Gonzalez J."/>
            <person name="Henrissat B."/>
            <person name="Kuo A."/>
            <person name="Liang C."/>
            <person name="Lipzen A."/>
            <person name="Lutzoni F."/>
            <person name="Magnuson J."/>
            <person name="Mondo S."/>
            <person name="Nolan M."/>
            <person name="Ohm R."/>
            <person name="Pangilinan J."/>
            <person name="Park H.-J."/>
            <person name="Ramirez L."/>
            <person name="Alfaro M."/>
            <person name="Sun H."/>
            <person name="Tritt A."/>
            <person name="Yoshinaga Y."/>
            <person name="Zwiers L.-H."/>
            <person name="Turgeon B."/>
            <person name="Goodwin S."/>
            <person name="Spatafora J."/>
            <person name="Crous P."/>
            <person name="Grigoriev I."/>
        </authorList>
    </citation>
    <scope>NUCLEOTIDE SEQUENCE</scope>
    <source>
        <strain evidence="2">CBS 113979</strain>
    </source>
</reference>
<gene>
    <name evidence="2" type="ORF">K402DRAFT_388817</name>
</gene>